<keyword evidence="5" id="KW-0547">Nucleotide-binding</keyword>
<sequence length="812" mass="86729">MDEKRESGAFSNILPLAGRRARRDADLSSTSLEPDTSQTGSGATEADPRSAPGNTTGGSETAGDAAFDEPEASGSGGGDPPPGPGPRQKDPGDAGPSGAVQLFRPDVLATCLMRVTGAFGRPVGAGELRAATPIAPGGMTLDQFCRAAVRLGYRVRRVPLTGMPPDGRALTAIPAPYLLLGRPAEDGSPGAHLVEAAGPDGLTLFNPLDDSSEIVPPAVAAHGLGATEAVLVRPQAGALREEPDWRAKMAKRLRGVLGELVLASLVLNMLALATPLFTMTLYNKVIGQQSLSTLNVLALGMVVVYGFDVVLRIVRGYISSHTGGRLDALIGGEVMHHLMNLPFRHFEQTPSGLIAERVRQLDTIRSFFTGQMPMTLVDMTFVVVFLAALFFIHPVLACITLAAMPLFIGLSLLFHRRQRTLVEQSFRAQAAKSSHLVETMQNALSIKALGLEPEIERRWEQRLALSAWTSFRASNLNNVVAACGQGLQMLTQLTILYVGAQLVIAGETTIGALIAGNILATRTLAPLRMIVVAWIQLQEVRAAFERIDSIMSEPGERTPTDSAAAPRLAGRIVVEGLAYGFEPGQPPVLRDLDLTVPQGTVLGIIGPSGSGKTTLVRLLQGLYQPTQGRVLYDGHDLAHISAASLRHQLGVVPQETQLFAGTIRENVLFGSDIKDPERVVAVCKFVGAHDFIQRLPRAYETPLGERGSGLSAGQRQLLCIARALIRNPRVLILDEATSDLDPVAEERLLRHLQRASKGRTVVLISHRLSPFAIADRVALLMNGRIERVGPPAEVIAFARARMAEAADADTTA</sequence>
<evidence type="ECO:0000256" key="3">
    <source>
        <dbReference type="ARBA" id="ARBA00022475"/>
    </source>
</evidence>
<reference evidence="14 15" key="1">
    <citation type="submission" date="2017-04" db="EMBL/GenBank/DDBJ databases">
        <authorList>
            <person name="Afonso C.L."/>
            <person name="Miller P.J."/>
            <person name="Scott M.A."/>
            <person name="Spackman E."/>
            <person name="Goraichik I."/>
            <person name="Dimitrov K.M."/>
            <person name="Suarez D.L."/>
            <person name="Swayne D.E."/>
        </authorList>
    </citation>
    <scope>NUCLEOTIDE SEQUENCE [LARGE SCALE GENOMIC DNA]</scope>
    <source>
        <strain evidence="14 15">USBA 355</strain>
    </source>
</reference>
<dbReference type="PROSITE" id="PS50893">
    <property type="entry name" value="ABC_TRANSPORTER_2"/>
    <property type="match status" value="1"/>
</dbReference>
<dbReference type="InterPro" id="IPR036640">
    <property type="entry name" value="ABC1_TM_sf"/>
</dbReference>
<dbReference type="InterPro" id="IPR005074">
    <property type="entry name" value="Peptidase_C39"/>
</dbReference>
<evidence type="ECO:0000313" key="15">
    <source>
        <dbReference type="Proteomes" id="UP000192917"/>
    </source>
</evidence>
<feature type="compositionally biased region" description="Polar residues" evidence="9">
    <location>
        <begin position="27"/>
        <end position="42"/>
    </location>
</feature>
<evidence type="ECO:0000256" key="9">
    <source>
        <dbReference type="SAM" id="MobiDB-lite"/>
    </source>
</evidence>
<dbReference type="SMART" id="SM00382">
    <property type="entry name" value="AAA"/>
    <property type="match status" value="1"/>
</dbReference>
<proteinExistence type="predicted"/>
<feature type="region of interest" description="Disordered" evidence="9">
    <location>
        <begin position="1"/>
        <end position="100"/>
    </location>
</feature>
<dbReference type="GO" id="GO:0006508">
    <property type="term" value="P:proteolysis"/>
    <property type="evidence" value="ECO:0007669"/>
    <property type="project" value="InterPro"/>
</dbReference>
<feature type="transmembrane region" description="Helical" evidence="10">
    <location>
        <begin position="381"/>
        <end position="414"/>
    </location>
</feature>
<feature type="transmembrane region" description="Helical" evidence="10">
    <location>
        <begin position="256"/>
        <end position="282"/>
    </location>
</feature>
<dbReference type="Pfam" id="PF00005">
    <property type="entry name" value="ABC_tran"/>
    <property type="match status" value="1"/>
</dbReference>
<dbReference type="STRING" id="560819.SAMN05428998_12462"/>
<dbReference type="SUPFAM" id="SSF90123">
    <property type="entry name" value="ABC transporter transmembrane region"/>
    <property type="match status" value="1"/>
</dbReference>
<evidence type="ECO:0000256" key="2">
    <source>
        <dbReference type="ARBA" id="ARBA00022448"/>
    </source>
</evidence>
<dbReference type="PROSITE" id="PS50990">
    <property type="entry name" value="PEPTIDASE_C39"/>
    <property type="match status" value="1"/>
</dbReference>
<evidence type="ECO:0000259" key="12">
    <source>
        <dbReference type="PROSITE" id="PS50929"/>
    </source>
</evidence>
<dbReference type="InterPro" id="IPR003593">
    <property type="entry name" value="AAA+_ATPase"/>
</dbReference>
<dbReference type="GO" id="GO:0140359">
    <property type="term" value="F:ABC-type transporter activity"/>
    <property type="evidence" value="ECO:0007669"/>
    <property type="project" value="InterPro"/>
</dbReference>
<protein>
    <submittedName>
        <fullName evidence="14">Type I secretion system ABC transporter, PrtD family/type I secretion system ABC transporter, HlyB family</fullName>
    </submittedName>
</protein>
<evidence type="ECO:0000256" key="7">
    <source>
        <dbReference type="ARBA" id="ARBA00022989"/>
    </source>
</evidence>
<dbReference type="Gene3D" id="3.40.50.300">
    <property type="entry name" value="P-loop containing nucleotide triphosphate hydrolases"/>
    <property type="match status" value="1"/>
</dbReference>
<evidence type="ECO:0000256" key="4">
    <source>
        <dbReference type="ARBA" id="ARBA00022692"/>
    </source>
</evidence>
<feature type="transmembrane region" description="Helical" evidence="10">
    <location>
        <begin position="294"/>
        <end position="314"/>
    </location>
</feature>
<dbReference type="PROSITE" id="PS00211">
    <property type="entry name" value="ABC_TRANSPORTER_1"/>
    <property type="match status" value="1"/>
</dbReference>
<gene>
    <name evidence="14" type="ORF">SAMN05428998_12462</name>
</gene>
<dbReference type="Pfam" id="PF00664">
    <property type="entry name" value="ABC_membrane"/>
    <property type="match status" value="1"/>
</dbReference>
<dbReference type="Gene3D" id="3.90.70.10">
    <property type="entry name" value="Cysteine proteinases"/>
    <property type="match status" value="1"/>
</dbReference>
<dbReference type="GO" id="GO:0016887">
    <property type="term" value="F:ATP hydrolysis activity"/>
    <property type="evidence" value="ECO:0007669"/>
    <property type="project" value="InterPro"/>
</dbReference>
<dbReference type="PROSITE" id="PS50929">
    <property type="entry name" value="ABC_TM1F"/>
    <property type="match status" value="1"/>
</dbReference>
<evidence type="ECO:0000259" key="13">
    <source>
        <dbReference type="PROSITE" id="PS50990"/>
    </source>
</evidence>
<evidence type="ECO:0000259" key="11">
    <source>
        <dbReference type="PROSITE" id="PS50893"/>
    </source>
</evidence>
<feature type="domain" description="ABC transporter" evidence="11">
    <location>
        <begin position="572"/>
        <end position="807"/>
    </location>
</feature>
<comment type="subcellular location">
    <subcellularLocation>
        <location evidence="1">Cell membrane</location>
        <topology evidence="1">Multi-pass membrane protein</topology>
    </subcellularLocation>
</comment>
<dbReference type="GO" id="GO:0005886">
    <property type="term" value="C:plasma membrane"/>
    <property type="evidence" value="ECO:0007669"/>
    <property type="project" value="UniProtKB-SubCell"/>
</dbReference>
<dbReference type="PANTHER" id="PTHR24221">
    <property type="entry name" value="ATP-BINDING CASSETTE SUB-FAMILY B"/>
    <property type="match status" value="1"/>
</dbReference>
<dbReference type="SUPFAM" id="SSF52540">
    <property type="entry name" value="P-loop containing nucleoside triphosphate hydrolases"/>
    <property type="match status" value="1"/>
</dbReference>
<dbReference type="PANTHER" id="PTHR24221:SF647">
    <property type="entry name" value="BLL6336 PROTEIN"/>
    <property type="match status" value="1"/>
</dbReference>
<feature type="domain" description="ABC transmembrane type-1" evidence="12">
    <location>
        <begin position="260"/>
        <end position="539"/>
    </location>
</feature>
<dbReference type="GO" id="GO:0005524">
    <property type="term" value="F:ATP binding"/>
    <property type="evidence" value="ECO:0007669"/>
    <property type="project" value="UniProtKB-KW"/>
</dbReference>
<dbReference type="InterPro" id="IPR027417">
    <property type="entry name" value="P-loop_NTPase"/>
</dbReference>
<keyword evidence="2" id="KW-0813">Transport</keyword>
<keyword evidence="7 10" id="KW-1133">Transmembrane helix</keyword>
<dbReference type="InterPro" id="IPR011527">
    <property type="entry name" value="ABC1_TM_dom"/>
</dbReference>
<keyword evidence="4 10" id="KW-0812">Transmembrane</keyword>
<dbReference type="Gene3D" id="1.20.1560.10">
    <property type="entry name" value="ABC transporter type 1, transmembrane domain"/>
    <property type="match status" value="1"/>
</dbReference>
<keyword evidence="3" id="KW-1003">Cell membrane</keyword>
<dbReference type="InterPro" id="IPR047957">
    <property type="entry name" value="ABC_AprD-like_6TM"/>
</dbReference>
<organism evidence="14 15">
    <name type="scientific">Tistlia consotensis USBA 355</name>
    <dbReference type="NCBI Taxonomy" id="560819"/>
    <lineage>
        <taxon>Bacteria</taxon>
        <taxon>Pseudomonadati</taxon>
        <taxon>Pseudomonadota</taxon>
        <taxon>Alphaproteobacteria</taxon>
        <taxon>Rhodospirillales</taxon>
        <taxon>Rhodovibrionaceae</taxon>
        <taxon>Tistlia</taxon>
    </lineage>
</organism>
<dbReference type="FunFam" id="3.40.50.300:FF:000299">
    <property type="entry name" value="ABC transporter ATP-binding protein/permease"/>
    <property type="match status" value="1"/>
</dbReference>
<accession>A0A1Y6CG09</accession>
<name>A0A1Y6CG09_9PROT</name>
<feature type="domain" description="Peptidase C39" evidence="13">
    <location>
        <begin position="101"/>
        <end position="230"/>
    </location>
</feature>
<dbReference type="CDD" id="cd18586">
    <property type="entry name" value="ABC_6TM_PrtD_like"/>
    <property type="match status" value="1"/>
</dbReference>
<evidence type="ECO:0000256" key="1">
    <source>
        <dbReference type="ARBA" id="ARBA00004651"/>
    </source>
</evidence>
<dbReference type="GO" id="GO:0034040">
    <property type="term" value="F:ATPase-coupled lipid transmembrane transporter activity"/>
    <property type="evidence" value="ECO:0007669"/>
    <property type="project" value="TreeGrafter"/>
</dbReference>
<evidence type="ECO:0000256" key="10">
    <source>
        <dbReference type="SAM" id="Phobius"/>
    </source>
</evidence>
<dbReference type="GO" id="GO:0008233">
    <property type="term" value="F:peptidase activity"/>
    <property type="evidence" value="ECO:0007669"/>
    <property type="project" value="InterPro"/>
</dbReference>
<keyword evidence="6" id="KW-0067">ATP-binding</keyword>
<keyword evidence="8 10" id="KW-0472">Membrane</keyword>
<evidence type="ECO:0000256" key="5">
    <source>
        <dbReference type="ARBA" id="ARBA00022741"/>
    </source>
</evidence>
<evidence type="ECO:0000256" key="6">
    <source>
        <dbReference type="ARBA" id="ARBA00022840"/>
    </source>
</evidence>
<dbReference type="EMBL" id="FWZX01000024">
    <property type="protein sequence ID" value="SMF63003.1"/>
    <property type="molecule type" value="Genomic_DNA"/>
</dbReference>
<evidence type="ECO:0000313" key="14">
    <source>
        <dbReference type="EMBL" id="SMF63003.1"/>
    </source>
</evidence>
<keyword evidence="15" id="KW-1185">Reference proteome</keyword>
<dbReference type="InterPro" id="IPR039421">
    <property type="entry name" value="Type_1_exporter"/>
</dbReference>
<dbReference type="Proteomes" id="UP000192917">
    <property type="component" value="Unassembled WGS sequence"/>
</dbReference>
<evidence type="ECO:0000256" key="8">
    <source>
        <dbReference type="ARBA" id="ARBA00023136"/>
    </source>
</evidence>
<dbReference type="InterPro" id="IPR017871">
    <property type="entry name" value="ABC_transporter-like_CS"/>
</dbReference>
<dbReference type="InterPro" id="IPR003439">
    <property type="entry name" value="ABC_transporter-like_ATP-bd"/>
</dbReference>
<dbReference type="AlphaFoldDB" id="A0A1Y6CG09"/>